<name>A0ABU6W0G6_9FABA</name>
<comment type="caution">
    <text evidence="1">The sequence shown here is derived from an EMBL/GenBank/DDBJ whole genome shotgun (WGS) entry which is preliminary data.</text>
</comment>
<gene>
    <name evidence="1" type="ORF">PIB30_099075</name>
</gene>
<accession>A0ABU6W0G6</accession>
<sequence length="135" mass="14579">MAPSTLHSPAPFSLFPATAAGLADSAMDDVDLARRSGAEEVFRRTSAEAAVHHRRRSWFNSPPRFHSNTTVRRTCDAALASVVEPVSSTLPFAATLSLVSLLTMSCAHLSLATPVVSSSFCLPRVWRMQIGKLQL</sequence>
<evidence type="ECO:0000313" key="2">
    <source>
        <dbReference type="Proteomes" id="UP001341840"/>
    </source>
</evidence>
<reference evidence="1 2" key="1">
    <citation type="journal article" date="2023" name="Plants (Basel)">
        <title>Bridging the Gap: Combining Genomics and Transcriptomics Approaches to Understand Stylosanthes scabra, an Orphan Legume from the Brazilian Caatinga.</title>
        <authorList>
            <person name="Ferreira-Neto J.R.C."/>
            <person name="da Silva M.D."/>
            <person name="Binneck E."/>
            <person name="de Melo N.F."/>
            <person name="da Silva R.H."/>
            <person name="de Melo A.L.T.M."/>
            <person name="Pandolfi V."/>
            <person name="Bustamante F.O."/>
            <person name="Brasileiro-Vidal A.C."/>
            <person name="Benko-Iseppon A.M."/>
        </authorList>
    </citation>
    <scope>NUCLEOTIDE SEQUENCE [LARGE SCALE GENOMIC DNA]</scope>
    <source>
        <tissue evidence="1">Leaves</tissue>
    </source>
</reference>
<protein>
    <submittedName>
        <fullName evidence="1">Uncharacterized protein</fullName>
    </submittedName>
</protein>
<organism evidence="1 2">
    <name type="scientific">Stylosanthes scabra</name>
    <dbReference type="NCBI Taxonomy" id="79078"/>
    <lineage>
        <taxon>Eukaryota</taxon>
        <taxon>Viridiplantae</taxon>
        <taxon>Streptophyta</taxon>
        <taxon>Embryophyta</taxon>
        <taxon>Tracheophyta</taxon>
        <taxon>Spermatophyta</taxon>
        <taxon>Magnoliopsida</taxon>
        <taxon>eudicotyledons</taxon>
        <taxon>Gunneridae</taxon>
        <taxon>Pentapetalae</taxon>
        <taxon>rosids</taxon>
        <taxon>fabids</taxon>
        <taxon>Fabales</taxon>
        <taxon>Fabaceae</taxon>
        <taxon>Papilionoideae</taxon>
        <taxon>50 kb inversion clade</taxon>
        <taxon>dalbergioids sensu lato</taxon>
        <taxon>Dalbergieae</taxon>
        <taxon>Pterocarpus clade</taxon>
        <taxon>Stylosanthes</taxon>
    </lineage>
</organism>
<dbReference type="Proteomes" id="UP001341840">
    <property type="component" value="Unassembled WGS sequence"/>
</dbReference>
<proteinExistence type="predicted"/>
<dbReference type="EMBL" id="JASCZI010153640">
    <property type="protein sequence ID" value="MED6177543.1"/>
    <property type="molecule type" value="Genomic_DNA"/>
</dbReference>
<evidence type="ECO:0000313" key="1">
    <source>
        <dbReference type="EMBL" id="MED6177543.1"/>
    </source>
</evidence>
<keyword evidence="2" id="KW-1185">Reference proteome</keyword>